<dbReference type="Proteomes" id="UP000051952">
    <property type="component" value="Unassembled WGS sequence"/>
</dbReference>
<sequence>MSDVSSSQQQEECSNDCCACPPKLTYDSLCDLLSLSSVPVVRILEKGGDANTEPSDGIELIVTPLQFYREFVAKSKPCIIRGLADNWSAISKWRDDAYLFQTEAKYYKKSGSCDAQPATEPGSVTVSLTPNGRADCITDVIFLQPGKDGESVSVETDAESERLFMAPAEVKVPFPTVLSLIQQARLNAVLVAPLSVDLCGSAARRKFRPRAFDPAELTPIPYCQTQNNCLETEFPWLKDDITSSVASFGEEVFGSACDAANVWIGTSMSVTSMHQDWYENIYAVVRGVKQFTLIPPWEAPLLKKERVRSAKYCVKTDPADSTHVEFDKHIEFEDEEIDWIGIDVEDSPEHDVMLRNPEILKTNPLQAEVTPGEVLYLPAMWFHRVAQTEVPSDDTCVVAVNYWFDMSMDGPLYHLVKYVAANGTASENHDDDGE</sequence>
<dbReference type="AlphaFoldDB" id="A0A0S4JXF9"/>
<dbReference type="PROSITE" id="PS51184">
    <property type="entry name" value="JMJC"/>
    <property type="match status" value="1"/>
</dbReference>
<dbReference type="InterPro" id="IPR003347">
    <property type="entry name" value="JmjC_dom"/>
</dbReference>
<dbReference type="Gene3D" id="2.60.120.10">
    <property type="entry name" value="Jelly Rolls"/>
    <property type="match status" value="1"/>
</dbReference>
<feature type="domain" description="JmjC" evidence="1">
    <location>
        <begin position="221"/>
        <end position="419"/>
    </location>
</feature>
<name>A0A0S4JXF9_BODSA</name>
<evidence type="ECO:0000313" key="2">
    <source>
        <dbReference type="EMBL" id="CUG93834.1"/>
    </source>
</evidence>
<proteinExistence type="predicted"/>
<dbReference type="InterPro" id="IPR014710">
    <property type="entry name" value="RmlC-like_jellyroll"/>
</dbReference>
<protein>
    <recommendedName>
        <fullName evidence="1">JmjC domain-containing protein</fullName>
    </recommendedName>
</protein>
<dbReference type="OMA" id="YWHDMEF"/>
<organism evidence="2 3">
    <name type="scientific">Bodo saltans</name>
    <name type="common">Flagellated protozoan</name>
    <dbReference type="NCBI Taxonomy" id="75058"/>
    <lineage>
        <taxon>Eukaryota</taxon>
        <taxon>Discoba</taxon>
        <taxon>Euglenozoa</taxon>
        <taxon>Kinetoplastea</taxon>
        <taxon>Metakinetoplastina</taxon>
        <taxon>Eubodonida</taxon>
        <taxon>Bodonidae</taxon>
        <taxon>Bodo</taxon>
    </lineage>
</organism>
<accession>A0A0S4JXF9</accession>
<dbReference type="PANTHER" id="PTHR12461">
    <property type="entry name" value="HYPOXIA-INDUCIBLE FACTOR 1 ALPHA INHIBITOR-RELATED"/>
    <property type="match status" value="1"/>
</dbReference>
<reference evidence="3" key="1">
    <citation type="submission" date="2015-09" db="EMBL/GenBank/DDBJ databases">
        <authorList>
            <consortium name="Pathogen Informatics"/>
        </authorList>
    </citation>
    <scope>NUCLEOTIDE SEQUENCE [LARGE SCALE GENOMIC DNA]</scope>
    <source>
        <strain evidence="3">Lake Konstanz</strain>
    </source>
</reference>
<dbReference type="InterPro" id="IPR041667">
    <property type="entry name" value="Cupin_8"/>
</dbReference>
<evidence type="ECO:0000259" key="1">
    <source>
        <dbReference type="PROSITE" id="PS51184"/>
    </source>
</evidence>
<dbReference type="EMBL" id="CYKH01002199">
    <property type="protein sequence ID" value="CUG93834.1"/>
    <property type="molecule type" value="Genomic_DNA"/>
</dbReference>
<dbReference type="Pfam" id="PF13621">
    <property type="entry name" value="Cupin_8"/>
    <property type="match status" value="1"/>
</dbReference>
<dbReference type="OrthoDB" id="415358at2759"/>
<dbReference type="PANTHER" id="PTHR12461:SF99">
    <property type="entry name" value="BIFUNCTIONAL PEPTIDASE AND (3S)-LYSYL HYDROXYLASE JMJD7"/>
    <property type="match status" value="1"/>
</dbReference>
<gene>
    <name evidence="2" type="ORF">BSAL_45220</name>
</gene>
<keyword evidence="3" id="KW-1185">Reference proteome</keyword>
<dbReference type="SUPFAM" id="SSF51197">
    <property type="entry name" value="Clavaminate synthase-like"/>
    <property type="match status" value="1"/>
</dbReference>
<dbReference type="SMART" id="SM00558">
    <property type="entry name" value="JmjC"/>
    <property type="match status" value="1"/>
</dbReference>
<evidence type="ECO:0000313" key="3">
    <source>
        <dbReference type="Proteomes" id="UP000051952"/>
    </source>
</evidence>
<dbReference type="VEuPathDB" id="TriTrypDB:BSAL_45220"/>